<dbReference type="Proteomes" id="UP000368474">
    <property type="component" value="Unassembled WGS sequence"/>
</dbReference>
<accession>A0A5E4ULC6</accession>
<reference evidence="2 3" key="1">
    <citation type="submission" date="2019-08" db="EMBL/GenBank/DDBJ databases">
        <authorList>
            <person name="Peeters C."/>
        </authorList>
    </citation>
    <scope>NUCLEOTIDE SEQUENCE [LARGE SCALE GENOMIC DNA]</scope>
    <source>
        <strain evidence="2 3">LMG 31116</strain>
    </source>
</reference>
<evidence type="ECO:0000313" key="2">
    <source>
        <dbReference type="EMBL" id="VVE00831.1"/>
    </source>
</evidence>
<feature type="compositionally biased region" description="Polar residues" evidence="1">
    <location>
        <begin position="45"/>
        <end position="58"/>
    </location>
</feature>
<gene>
    <name evidence="2" type="ORF">PMO31116_02098</name>
</gene>
<feature type="region of interest" description="Disordered" evidence="1">
    <location>
        <begin position="22"/>
        <end position="58"/>
    </location>
</feature>
<dbReference type="EMBL" id="CABPSD010000005">
    <property type="protein sequence ID" value="VVE00831.1"/>
    <property type="molecule type" value="Genomic_DNA"/>
</dbReference>
<dbReference type="AlphaFoldDB" id="A0A5E4ULC6"/>
<proteinExistence type="predicted"/>
<sequence>MASAMGNARSLMRSAAVPNGAVGVFAGSRDPADGAPNFLNHRNVRASSGQPDGTGPVQ</sequence>
<protein>
    <submittedName>
        <fullName evidence="2">Uncharacterized protein</fullName>
    </submittedName>
</protein>
<organism evidence="2 3">
    <name type="scientific">Pandoraea morbifera</name>
    <dbReference type="NCBI Taxonomy" id="2508300"/>
    <lineage>
        <taxon>Bacteria</taxon>
        <taxon>Pseudomonadati</taxon>
        <taxon>Pseudomonadota</taxon>
        <taxon>Betaproteobacteria</taxon>
        <taxon>Burkholderiales</taxon>
        <taxon>Burkholderiaceae</taxon>
        <taxon>Pandoraea</taxon>
    </lineage>
</organism>
<evidence type="ECO:0000313" key="3">
    <source>
        <dbReference type="Proteomes" id="UP000368474"/>
    </source>
</evidence>
<name>A0A5E4ULC6_9BURK</name>
<evidence type="ECO:0000256" key="1">
    <source>
        <dbReference type="SAM" id="MobiDB-lite"/>
    </source>
</evidence>
<keyword evidence="3" id="KW-1185">Reference proteome</keyword>